<sequence length="335" mass="37715">MVPVISVFNNKGGVGKTTYLFHVAHLLAKKGKRILMVDLDSQCNLSSYCLKDEQLSEAWEETGNSMYRVVEPIYRGLGDFRELAPMQFNTQYPTLFLAPGDIALSNFEDRLGDSWNAARGGSEPDIRVQSAIHRYIRWASKNVNADAVFVDLGPNLGALNRAVLGSSDYFIVPMSPDLFSIRGTENLGNKMLNWNDGWVQCQEAWKARGTVDIDIPKGAPKFLGYVKQQHNIRNNQKGMTLGWQIFGNRVDGAIRENVVEKLQPRGQVFEWDGKDLNWHLGDIPNLHSLVPYSLEAKKPVFDCTGRDKLRGAHITKARKSASHYKGIIERLMHVI</sequence>
<gene>
    <name evidence="2" type="ORF">GNT65_19330</name>
</gene>
<evidence type="ECO:0000313" key="2">
    <source>
        <dbReference type="EMBL" id="MXR70812.1"/>
    </source>
</evidence>
<protein>
    <submittedName>
        <fullName evidence="2">AAA family ATPase</fullName>
    </submittedName>
</protein>
<dbReference type="InterPro" id="IPR050678">
    <property type="entry name" value="DNA_Partitioning_ATPase"/>
</dbReference>
<dbReference type="PANTHER" id="PTHR13696">
    <property type="entry name" value="P-LOOP CONTAINING NUCLEOSIDE TRIPHOSPHATE HYDROLASE"/>
    <property type="match status" value="1"/>
</dbReference>
<proteinExistence type="predicted"/>
<name>A0A6L7I2Q3_9GAMM</name>
<dbReference type="EMBL" id="WRPA01000025">
    <property type="protein sequence ID" value="MXR70812.1"/>
    <property type="molecule type" value="Genomic_DNA"/>
</dbReference>
<dbReference type="AlphaFoldDB" id="A0A6L7I2Q3"/>
<evidence type="ECO:0000313" key="3">
    <source>
        <dbReference type="Proteomes" id="UP000474778"/>
    </source>
</evidence>
<dbReference type="Proteomes" id="UP000474778">
    <property type="component" value="Unassembled WGS sequence"/>
</dbReference>
<comment type="caution">
    <text evidence="2">The sequence shown here is derived from an EMBL/GenBank/DDBJ whole genome shotgun (WGS) entry which is preliminary data.</text>
</comment>
<dbReference type="InterPro" id="IPR025669">
    <property type="entry name" value="AAA_dom"/>
</dbReference>
<reference evidence="2 3" key="1">
    <citation type="submission" date="2019-12" db="EMBL/GenBank/DDBJ databases">
        <title>Shewanella insulae sp. nov., isolated from a tidal flat.</title>
        <authorList>
            <person name="Yoon J.-H."/>
        </authorList>
    </citation>
    <scope>NUCLEOTIDE SEQUENCE [LARGE SCALE GENOMIC DNA]</scope>
    <source>
        <strain evidence="2 3">JBTF-M18</strain>
    </source>
</reference>
<dbReference type="SUPFAM" id="SSF52540">
    <property type="entry name" value="P-loop containing nucleoside triphosphate hydrolases"/>
    <property type="match status" value="1"/>
</dbReference>
<evidence type="ECO:0000259" key="1">
    <source>
        <dbReference type="Pfam" id="PF13614"/>
    </source>
</evidence>
<dbReference type="CDD" id="cd02042">
    <property type="entry name" value="ParAB_family"/>
    <property type="match status" value="1"/>
</dbReference>
<dbReference type="InterPro" id="IPR027417">
    <property type="entry name" value="P-loop_NTPase"/>
</dbReference>
<dbReference type="Pfam" id="PF13614">
    <property type="entry name" value="AAA_31"/>
    <property type="match status" value="1"/>
</dbReference>
<dbReference type="RefSeq" id="WP_160798816.1">
    <property type="nucleotide sequence ID" value="NZ_WRPA01000025.1"/>
</dbReference>
<dbReference type="Gene3D" id="3.40.50.300">
    <property type="entry name" value="P-loop containing nucleotide triphosphate hydrolases"/>
    <property type="match status" value="1"/>
</dbReference>
<dbReference type="PANTHER" id="PTHR13696:SF99">
    <property type="entry name" value="COBYRINIC ACID AC-DIAMIDE SYNTHASE"/>
    <property type="match status" value="1"/>
</dbReference>
<keyword evidence="3" id="KW-1185">Reference proteome</keyword>
<accession>A0A6L7I2Q3</accession>
<feature type="domain" description="AAA" evidence="1">
    <location>
        <begin position="4"/>
        <end position="190"/>
    </location>
</feature>
<organism evidence="2 3">
    <name type="scientific">Shewanella insulae</name>
    <dbReference type="NCBI Taxonomy" id="2681496"/>
    <lineage>
        <taxon>Bacteria</taxon>
        <taxon>Pseudomonadati</taxon>
        <taxon>Pseudomonadota</taxon>
        <taxon>Gammaproteobacteria</taxon>
        <taxon>Alteromonadales</taxon>
        <taxon>Shewanellaceae</taxon>
        <taxon>Shewanella</taxon>
    </lineage>
</organism>